<name>A0A067N413_BOTB1</name>
<dbReference type="AlphaFoldDB" id="A0A067N413"/>
<dbReference type="OrthoDB" id="5582146at2759"/>
<evidence type="ECO:0000313" key="3">
    <source>
        <dbReference type="Proteomes" id="UP000027195"/>
    </source>
</evidence>
<sequence>MVVVFPDGIVPGTPAYLPALLSHLRSIPELSFPPPVFTPIFLCLIAGEKNLVLRTKEEDVPKLAHLVEKIFVSLFGLPTQRIQLRSALSPAGFLREVFLNPPASLSSSLVTSAPGTHPHAMSKQSRSKLRPRHRKLSIPRPLSTASSSSSVPGLAVPNALDYFNSNAKSARGNTPSVLNPRRQMSASMDDSLTRRLHFHAERGDSRSETPPSPIASTSRHSYTPVLSDFPRAEPYSDTQLPHALVLSKLEKVSIPTQNALSELLRTRTVTLDVDVDDESHKEVWKVPPGFMVVYVAPIGDERERPPISKGLLDRFAFSTTVQSFDQHTPRLPFRRASHITQEMVQNLNRLARETSIHPRLDTYVSSLLTATRHHAALDGTLITARCMQDFAAFIKASRVAFGGPEKDKSGAEPFYASEVDAMRILGNIVGHRVRVRDGRGDEMLGSMWGTAVGNPETAEERQTVQSILQEVIKNV</sequence>
<feature type="region of interest" description="Disordered" evidence="1">
    <location>
        <begin position="166"/>
        <end position="222"/>
    </location>
</feature>
<organism evidence="2 3">
    <name type="scientific">Botryobasidium botryosum (strain FD-172 SS1)</name>
    <dbReference type="NCBI Taxonomy" id="930990"/>
    <lineage>
        <taxon>Eukaryota</taxon>
        <taxon>Fungi</taxon>
        <taxon>Dikarya</taxon>
        <taxon>Basidiomycota</taxon>
        <taxon>Agaricomycotina</taxon>
        <taxon>Agaricomycetes</taxon>
        <taxon>Cantharellales</taxon>
        <taxon>Botryobasidiaceae</taxon>
        <taxon>Botryobasidium</taxon>
    </lineage>
</organism>
<dbReference type="InParanoid" id="A0A067N413"/>
<dbReference type="EMBL" id="KL198016">
    <property type="protein sequence ID" value="KDQ21715.1"/>
    <property type="molecule type" value="Genomic_DNA"/>
</dbReference>
<proteinExistence type="predicted"/>
<feature type="compositionally biased region" description="Basic residues" evidence="1">
    <location>
        <begin position="125"/>
        <end position="137"/>
    </location>
</feature>
<evidence type="ECO:0000313" key="2">
    <source>
        <dbReference type="EMBL" id="KDQ21715.1"/>
    </source>
</evidence>
<feature type="compositionally biased region" description="Basic and acidic residues" evidence="1">
    <location>
        <begin position="198"/>
        <end position="207"/>
    </location>
</feature>
<reference evidence="3" key="1">
    <citation type="journal article" date="2014" name="Proc. Natl. Acad. Sci. U.S.A.">
        <title>Extensive sampling of basidiomycete genomes demonstrates inadequacy of the white-rot/brown-rot paradigm for wood decay fungi.</title>
        <authorList>
            <person name="Riley R."/>
            <person name="Salamov A.A."/>
            <person name="Brown D.W."/>
            <person name="Nagy L.G."/>
            <person name="Floudas D."/>
            <person name="Held B.W."/>
            <person name="Levasseur A."/>
            <person name="Lombard V."/>
            <person name="Morin E."/>
            <person name="Otillar R."/>
            <person name="Lindquist E.A."/>
            <person name="Sun H."/>
            <person name="LaButti K.M."/>
            <person name="Schmutz J."/>
            <person name="Jabbour D."/>
            <person name="Luo H."/>
            <person name="Baker S.E."/>
            <person name="Pisabarro A.G."/>
            <person name="Walton J.D."/>
            <person name="Blanchette R.A."/>
            <person name="Henrissat B."/>
            <person name="Martin F."/>
            <person name="Cullen D."/>
            <person name="Hibbett D.S."/>
            <person name="Grigoriev I.V."/>
        </authorList>
    </citation>
    <scope>NUCLEOTIDE SEQUENCE [LARGE SCALE GENOMIC DNA]</scope>
    <source>
        <strain evidence="3">FD-172 SS1</strain>
    </source>
</reference>
<dbReference type="HOGENOM" id="CLU_023002_0_0_1"/>
<accession>A0A067N413</accession>
<evidence type="ECO:0000256" key="1">
    <source>
        <dbReference type="SAM" id="MobiDB-lite"/>
    </source>
</evidence>
<protein>
    <submittedName>
        <fullName evidence="2">Uncharacterized protein</fullName>
    </submittedName>
</protein>
<feature type="region of interest" description="Disordered" evidence="1">
    <location>
        <begin position="108"/>
        <end position="151"/>
    </location>
</feature>
<keyword evidence="3" id="KW-1185">Reference proteome</keyword>
<gene>
    <name evidence="2" type="ORF">BOTBODRAFT_50293</name>
</gene>
<feature type="compositionally biased region" description="Polar residues" evidence="1">
    <location>
        <begin position="166"/>
        <end position="190"/>
    </location>
</feature>
<dbReference type="Proteomes" id="UP000027195">
    <property type="component" value="Unassembled WGS sequence"/>
</dbReference>